<dbReference type="AlphaFoldDB" id="A0AAD5ZUX0"/>
<feature type="compositionally biased region" description="Basic and acidic residues" evidence="1">
    <location>
        <begin position="183"/>
        <end position="194"/>
    </location>
</feature>
<dbReference type="EMBL" id="JAMRDG010000001">
    <property type="protein sequence ID" value="KAJ3704418.1"/>
    <property type="molecule type" value="Genomic_DNA"/>
</dbReference>
<name>A0AAD5ZUX0_9POAL</name>
<feature type="region of interest" description="Disordered" evidence="1">
    <location>
        <begin position="1"/>
        <end position="43"/>
    </location>
</feature>
<comment type="caution">
    <text evidence="2">The sequence shown here is derived from an EMBL/GenBank/DDBJ whole genome shotgun (WGS) entry which is preliminary data.</text>
</comment>
<keyword evidence="3" id="KW-1185">Reference proteome</keyword>
<evidence type="ECO:0000313" key="2">
    <source>
        <dbReference type="EMBL" id="KAJ3704418.1"/>
    </source>
</evidence>
<dbReference type="PANTHER" id="PTHR33018:SF34">
    <property type="entry name" value="OS02G0472350 PROTEIN"/>
    <property type="match status" value="1"/>
</dbReference>
<proteinExistence type="predicted"/>
<evidence type="ECO:0000313" key="3">
    <source>
        <dbReference type="Proteomes" id="UP001210211"/>
    </source>
</evidence>
<gene>
    <name evidence="2" type="ORF">LUZ61_008123</name>
</gene>
<feature type="region of interest" description="Disordered" evidence="1">
    <location>
        <begin position="183"/>
        <end position="203"/>
    </location>
</feature>
<dbReference type="Proteomes" id="UP001210211">
    <property type="component" value="Unassembled WGS sequence"/>
</dbReference>
<accession>A0AAD5ZUX0</accession>
<organism evidence="2 3">
    <name type="scientific">Rhynchospora tenuis</name>
    <dbReference type="NCBI Taxonomy" id="198213"/>
    <lineage>
        <taxon>Eukaryota</taxon>
        <taxon>Viridiplantae</taxon>
        <taxon>Streptophyta</taxon>
        <taxon>Embryophyta</taxon>
        <taxon>Tracheophyta</taxon>
        <taxon>Spermatophyta</taxon>
        <taxon>Magnoliopsida</taxon>
        <taxon>Liliopsida</taxon>
        <taxon>Poales</taxon>
        <taxon>Cyperaceae</taxon>
        <taxon>Cyperoideae</taxon>
        <taxon>Rhynchosporeae</taxon>
        <taxon>Rhynchospora</taxon>
    </lineage>
</organism>
<sequence length="683" mass="77378">MSNPDENPPSDIDRDNVLDEDEELMPNLNATSSSRRGKRSTAKCNKTAQKIAAGTALKIDFDVLGVPTGDNATEFTRNIALKTRDMIPISYKRWPSVPKEMKMDLLAAICTQWNIPYDSPHLKKILSTCSTRWRAYKCRLNKRYRLNPKEGEEPWDAHNIAKEEFEAFDEYYGSSEFEELSKKGKENAAKKDTPHTLGSGGYMSAEKTWKKGEVVHGATSAISEEVDSRSYRWGRARARRDPKTDELRCTDPKVAKVIDTAVAYAEFGEFKASRQNDILTSAIGTKEHSGRLRGYPGFTGVKAVFGKGTRKSKGYSEEELNRRVQEEVSRQVQAEIDQRVQREVARVIEQSFSRMWPHGQPPPQNYDPITNQAFILLSQGSNNQPHPIPGSGIQGSIEALLFLAGDNLTINYVARAMVFARNSMDETVHGEPLGKEELRVQLLEVFHHAYELSPPYPPPNSDDRLGMLVNSFLRWPSFLVDTDLSRLVSLRQTPQQPAFLPKNTGKKKIMQQVVEEPDEVDEDFDADAFLVDGETKLRDPFCTPEELQLIGPNAAEMHNYMLMMDPSVSSFEIHAKFDCIVLESFILSFSDIEAIFKRRMLIVQVMKVWTMWARDYCKEAQLKDFRFMDPERSTGSHAHSDPPGTLTYLTTVFAKRKSGYHGSFCGYNRTTLDKNDVDCGFSE</sequence>
<evidence type="ECO:0000256" key="1">
    <source>
        <dbReference type="SAM" id="MobiDB-lite"/>
    </source>
</evidence>
<reference evidence="2 3" key="1">
    <citation type="journal article" date="2022" name="Cell">
        <title>Repeat-based holocentromeres influence genome architecture and karyotype evolution.</title>
        <authorList>
            <person name="Hofstatter P.G."/>
            <person name="Thangavel G."/>
            <person name="Lux T."/>
            <person name="Neumann P."/>
            <person name="Vondrak T."/>
            <person name="Novak P."/>
            <person name="Zhang M."/>
            <person name="Costa L."/>
            <person name="Castellani M."/>
            <person name="Scott A."/>
            <person name="Toegelov H."/>
            <person name="Fuchs J."/>
            <person name="Mata-Sucre Y."/>
            <person name="Dias Y."/>
            <person name="Vanzela A.L.L."/>
            <person name="Huettel B."/>
            <person name="Almeida C.C.S."/>
            <person name="Simkova H."/>
            <person name="Souza G."/>
            <person name="Pedrosa-Harand A."/>
            <person name="Macas J."/>
            <person name="Mayer K.F.X."/>
            <person name="Houben A."/>
            <person name="Marques A."/>
        </authorList>
    </citation>
    <scope>NUCLEOTIDE SEQUENCE [LARGE SCALE GENOMIC DNA]</scope>
    <source>
        <strain evidence="2">RhyTen1mFocal</strain>
    </source>
</reference>
<protein>
    <submittedName>
        <fullName evidence="2">Uncharacterized protein</fullName>
    </submittedName>
</protein>
<dbReference type="PANTHER" id="PTHR33018">
    <property type="entry name" value="OS10G0338966 PROTEIN-RELATED"/>
    <property type="match status" value="1"/>
</dbReference>